<dbReference type="Proteomes" id="UP000020825">
    <property type="component" value="Unassembled WGS sequence"/>
</dbReference>
<sequence>MTEAAAAQESQASPALAASQSSWRCVQAHDRAGWLALMSDDVVIEDPIGKSVTNPDGTGVRGKEAVGAFFDTNIAANQLSITCEETFPSSSPDEIAHILVLNSKFEGGLTSSVRGGVHLQGQRRRVDHQHARLLEPGDDAVRQGGVSAHGVDLHQDHQPRTARPLCL</sequence>
<evidence type="ECO:0000259" key="1">
    <source>
        <dbReference type="Pfam" id="PF02136"/>
    </source>
</evidence>
<dbReference type="Pfam" id="PF02136">
    <property type="entry name" value="NTF2"/>
    <property type="match status" value="1"/>
</dbReference>
<protein>
    <submittedName>
        <fullName evidence="2">SnoaL-like domain protein</fullName>
    </submittedName>
</protein>
<dbReference type="EMBL" id="JAOG01000001">
    <property type="protein sequence ID" value="EUA57241.1"/>
    <property type="molecule type" value="Genomic_DNA"/>
</dbReference>
<dbReference type="AlphaFoldDB" id="X8CN24"/>
<feature type="domain" description="Nuclear transport factor 2" evidence="1">
    <location>
        <begin position="17"/>
        <end position="125"/>
    </location>
</feature>
<dbReference type="Gene3D" id="3.10.450.50">
    <property type="match status" value="1"/>
</dbReference>
<gene>
    <name evidence="2" type="ORF">I550_0362</name>
</gene>
<name>X8CN24_MYCIT</name>
<dbReference type="InterPro" id="IPR002075">
    <property type="entry name" value="NTF2_dom"/>
</dbReference>
<evidence type="ECO:0000313" key="3">
    <source>
        <dbReference type="Proteomes" id="UP000020825"/>
    </source>
</evidence>
<reference evidence="2 3" key="1">
    <citation type="submission" date="2013-12" db="EMBL/GenBank/DDBJ databases">
        <authorList>
            <person name="Zelazny A."/>
            <person name="Olivier K."/>
            <person name="Holland S."/>
            <person name="Lenaerts A."/>
            <person name="Ordway D."/>
            <person name="DeGroote M.A."/>
            <person name="Parker T."/>
            <person name="Sizemore C."/>
            <person name="Tallon L.J."/>
            <person name="Sadzewicz L.K."/>
            <person name="Sengamalay N."/>
            <person name="Fraser C.M."/>
            <person name="Hine E."/>
            <person name="Shefchek K.A."/>
            <person name="Das S.P."/>
            <person name="Tettelin H."/>
        </authorList>
    </citation>
    <scope>NUCLEOTIDE SEQUENCE [LARGE SCALE GENOMIC DNA]</scope>
    <source>
        <strain evidence="2 3">1956</strain>
    </source>
</reference>
<dbReference type="SUPFAM" id="SSF54427">
    <property type="entry name" value="NTF2-like"/>
    <property type="match status" value="1"/>
</dbReference>
<dbReference type="PATRIC" id="fig|1299331.3.peg.356"/>
<evidence type="ECO:0000313" key="2">
    <source>
        <dbReference type="EMBL" id="EUA57241.1"/>
    </source>
</evidence>
<dbReference type="InterPro" id="IPR032710">
    <property type="entry name" value="NTF2-like_dom_sf"/>
</dbReference>
<comment type="caution">
    <text evidence="2">The sequence shown here is derived from an EMBL/GenBank/DDBJ whole genome shotgun (WGS) entry which is preliminary data.</text>
</comment>
<proteinExistence type="predicted"/>
<accession>X8CN24</accession>
<organism evidence="2 3">
    <name type="scientific">Mycobacterium intracellulare 1956</name>
    <dbReference type="NCBI Taxonomy" id="1299331"/>
    <lineage>
        <taxon>Bacteria</taxon>
        <taxon>Bacillati</taxon>
        <taxon>Actinomycetota</taxon>
        <taxon>Actinomycetes</taxon>
        <taxon>Mycobacteriales</taxon>
        <taxon>Mycobacteriaceae</taxon>
        <taxon>Mycobacterium</taxon>
        <taxon>Mycobacterium avium complex (MAC)</taxon>
    </lineage>
</organism>